<dbReference type="eggNOG" id="ENOG502S3B1">
    <property type="taxonomic scope" value="Eukaryota"/>
</dbReference>
<evidence type="ECO:0000256" key="4">
    <source>
        <dbReference type="ARBA" id="ARBA00022989"/>
    </source>
</evidence>
<feature type="transmembrane region" description="Helical" evidence="7">
    <location>
        <begin position="64"/>
        <end position="81"/>
    </location>
</feature>
<feature type="chain" id="PRO_5001537642" description="Transmembrane protein 198" evidence="8">
    <location>
        <begin position="28"/>
        <end position="300"/>
    </location>
</feature>
<evidence type="ECO:0000256" key="6">
    <source>
        <dbReference type="ARBA" id="ARBA00049737"/>
    </source>
</evidence>
<dbReference type="OrthoDB" id="78234at2759"/>
<evidence type="ECO:0000256" key="3">
    <source>
        <dbReference type="ARBA" id="ARBA00022692"/>
    </source>
</evidence>
<dbReference type="EMBL" id="KI913978">
    <property type="protein sequence ID" value="ETV95961.1"/>
    <property type="molecule type" value="Genomic_DNA"/>
</dbReference>
<feature type="transmembrane region" description="Helical" evidence="7">
    <location>
        <begin position="196"/>
        <end position="216"/>
    </location>
</feature>
<evidence type="ECO:0000256" key="2">
    <source>
        <dbReference type="ARBA" id="ARBA00006244"/>
    </source>
</evidence>
<evidence type="ECO:0000256" key="8">
    <source>
        <dbReference type="SAM" id="SignalP"/>
    </source>
</evidence>
<dbReference type="AlphaFoldDB" id="A0A024TQS5"/>
<accession>A0A024TQS5</accession>
<feature type="transmembrane region" description="Helical" evidence="7">
    <location>
        <begin position="88"/>
        <end position="107"/>
    </location>
</feature>
<dbReference type="RefSeq" id="XP_008875272.1">
    <property type="nucleotide sequence ID" value="XM_008877050.1"/>
</dbReference>
<evidence type="ECO:0000256" key="5">
    <source>
        <dbReference type="ARBA" id="ARBA00023136"/>
    </source>
</evidence>
<dbReference type="GeneID" id="20087667"/>
<sequence length="300" mass="32204">MTTSSLSWRTALLCIATAASFMPSATAANLTNITVDGNSTFDNQINKILHWDGTRESLGIGPDVIAGLAIAAGFTAVFFGYRLIRPAVFLAGFAIGSIVCFIASERIFREKTYVETACWIAFALGGFILGLLVVWLYKVGIFLVGAFAGLLLATQLHTSFGYAIYPSDPQVVLIIFLVVFGLICGIVAVKIERPFLIVATAWAGAVTGVWGIGFFAGHYPNTANLKEHADAKGDWHVNVPDEWWGYLAGSIVLALLGMYVQFRQNPPPADPLTGPVVADHQPVAYVTVTTPVKGDPIRHA</sequence>
<reference evidence="10" key="1">
    <citation type="submission" date="2013-12" db="EMBL/GenBank/DDBJ databases">
        <title>The Genome Sequence of Aphanomyces invadans NJM9701.</title>
        <authorList>
            <consortium name="The Broad Institute Genomics Platform"/>
            <person name="Russ C."/>
            <person name="Tyler B."/>
            <person name="van West P."/>
            <person name="Dieguez-Uribeondo J."/>
            <person name="Young S.K."/>
            <person name="Zeng Q."/>
            <person name="Gargeya S."/>
            <person name="Fitzgerald M."/>
            <person name="Abouelleil A."/>
            <person name="Alvarado L."/>
            <person name="Chapman S.B."/>
            <person name="Gainer-Dewar J."/>
            <person name="Goldberg J."/>
            <person name="Griggs A."/>
            <person name="Gujja S."/>
            <person name="Hansen M."/>
            <person name="Howarth C."/>
            <person name="Imamovic A."/>
            <person name="Ireland A."/>
            <person name="Larimer J."/>
            <person name="McCowan C."/>
            <person name="Murphy C."/>
            <person name="Pearson M."/>
            <person name="Poon T.W."/>
            <person name="Priest M."/>
            <person name="Roberts A."/>
            <person name="Saif S."/>
            <person name="Shea T."/>
            <person name="Sykes S."/>
            <person name="Wortman J."/>
            <person name="Nusbaum C."/>
            <person name="Birren B."/>
        </authorList>
    </citation>
    <scope>NUCLEOTIDE SEQUENCE [LARGE SCALE GENOMIC DNA]</scope>
    <source>
        <strain evidence="10">NJM9701</strain>
    </source>
</reference>
<dbReference type="STRING" id="157072.A0A024TQS5"/>
<keyword evidence="8" id="KW-0732">Signal</keyword>
<comment type="subcellular location">
    <subcellularLocation>
        <location evidence="1">Membrane</location>
        <topology evidence="1">Multi-pass membrane protein</topology>
    </subcellularLocation>
</comment>
<feature type="transmembrane region" description="Helical" evidence="7">
    <location>
        <begin position="243"/>
        <end position="262"/>
    </location>
</feature>
<protein>
    <recommendedName>
        <fullName evidence="6">Transmembrane protein 198</fullName>
    </recommendedName>
</protein>
<feature type="domain" description="TM7S3/TM198-like" evidence="9">
    <location>
        <begin position="68"/>
        <end position="262"/>
    </location>
</feature>
<keyword evidence="4 7" id="KW-1133">Transmembrane helix</keyword>
<name>A0A024TQS5_9STRA</name>
<feature type="transmembrane region" description="Helical" evidence="7">
    <location>
        <begin position="144"/>
        <end position="165"/>
    </location>
</feature>
<dbReference type="PANTHER" id="PTHR31247:SF5">
    <property type="entry name" value="DUF4203 DOMAIN-CONTAINING PROTEIN"/>
    <property type="match status" value="1"/>
</dbReference>
<evidence type="ECO:0000313" key="10">
    <source>
        <dbReference type="EMBL" id="ETV95961.1"/>
    </source>
</evidence>
<evidence type="ECO:0000256" key="7">
    <source>
        <dbReference type="SAM" id="Phobius"/>
    </source>
</evidence>
<dbReference type="GO" id="GO:0005886">
    <property type="term" value="C:plasma membrane"/>
    <property type="evidence" value="ECO:0007669"/>
    <property type="project" value="TreeGrafter"/>
</dbReference>
<feature type="transmembrane region" description="Helical" evidence="7">
    <location>
        <begin position="119"/>
        <end position="137"/>
    </location>
</feature>
<keyword evidence="3 7" id="KW-0812">Transmembrane</keyword>
<feature type="transmembrane region" description="Helical" evidence="7">
    <location>
        <begin position="171"/>
        <end position="189"/>
    </location>
</feature>
<dbReference type="Pfam" id="PF13886">
    <property type="entry name" value="TM7S3_TM198"/>
    <property type="match status" value="1"/>
</dbReference>
<dbReference type="InterPro" id="IPR025256">
    <property type="entry name" value="TM7S3/TM198-like_dom"/>
</dbReference>
<evidence type="ECO:0000259" key="9">
    <source>
        <dbReference type="Pfam" id="PF13886"/>
    </source>
</evidence>
<comment type="similarity">
    <text evidence="2">Belongs to the TMEM198 family.</text>
</comment>
<feature type="signal peptide" evidence="8">
    <location>
        <begin position="1"/>
        <end position="27"/>
    </location>
</feature>
<proteinExistence type="inferred from homology"/>
<dbReference type="InterPro" id="IPR040236">
    <property type="entry name" value="TMEM198"/>
</dbReference>
<dbReference type="PANTHER" id="PTHR31247">
    <property type="entry name" value="TRANSMEMBRANE PROTEIN 198 FAMILY MEMBER"/>
    <property type="match status" value="1"/>
</dbReference>
<dbReference type="VEuPathDB" id="FungiDB:H310_10617"/>
<evidence type="ECO:0000256" key="1">
    <source>
        <dbReference type="ARBA" id="ARBA00004141"/>
    </source>
</evidence>
<organism evidence="10">
    <name type="scientific">Aphanomyces invadans</name>
    <dbReference type="NCBI Taxonomy" id="157072"/>
    <lineage>
        <taxon>Eukaryota</taxon>
        <taxon>Sar</taxon>
        <taxon>Stramenopiles</taxon>
        <taxon>Oomycota</taxon>
        <taxon>Saprolegniomycetes</taxon>
        <taxon>Saprolegniales</taxon>
        <taxon>Verrucalvaceae</taxon>
        <taxon>Aphanomyces</taxon>
    </lineage>
</organism>
<gene>
    <name evidence="10" type="ORF">H310_10617</name>
</gene>
<keyword evidence="5 7" id="KW-0472">Membrane</keyword>